<evidence type="ECO:0000313" key="12">
    <source>
        <dbReference type="Proteomes" id="UP000754710"/>
    </source>
</evidence>
<organism evidence="11 12">
    <name type="scientific">Nocardioides jiangsuensis</name>
    <dbReference type="NCBI Taxonomy" id="2866161"/>
    <lineage>
        <taxon>Bacteria</taxon>
        <taxon>Bacillati</taxon>
        <taxon>Actinomycetota</taxon>
        <taxon>Actinomycetes</taxon>
        <taxon>Propionibacteriales</taxon>
        <taxon>Nocardioidaceae</taxon>
        <taxon>Nocardioides</taxon>
    </lineage>
</organism>
<evidence type="ECO:0000256" key="6">
    <source>
        <dbReference type="ARBA" id="ARBA00022840"/>
    </source>
</evidence>
<evidence type="ECO:0000256" key="2">
    <source>
        <dbReference type="ARBA" id="ARBA00022527"/>
    </source>
</evidence>
<dbReference type="GO" id="GO:0004674">
    <property type="term" value="F:protein serine/threonine kinase activity"/>
    <property type="evidence" value="ECO:0007669"/>
    <property type="project" value="UniProtKB-KW"/>
</dbReference>
<accession>A0ABS7RNX5</accession>
<evidence type="ECO:0000256" key="5">
    <source>
        <dbReference type="ARBA" id="ARBA00022777"/>
    </source>
</evidence>
<dbReference type="PANTHER" id="PTHR43289:SF6">
    <property type="entry name" value="SERINE_THREONINE-PROTEIN KINASE NEKL-3"/>
    <property type="match status" value="1"/>
</dbReference>
<dbReference type="EMBL" id="JAIEZQ010000003">
    <property type="protein sequence ID" value="MBY9076756.1"/>
    <property type="molecule type" value="Genomic_DNA"/>
</dbReference>
<feature type="compositionally biased region" description="Low complexity" evidence="8">
    <location>
        <begin position="273"/>
        <end position="299"/>
    </location>
</feature>
<dbReference type="Gene3D" id="3.30.200.20">
    <property type="entry name" value="Phosphorylase Kinase, domain 1"/>
    <property type="match status" value="1"/>
</dbReference>
<sequence>MSPELIAGRYRVERAVGRGGMGTVWLCQDEVLGRDVAVKNVGNLPDQTSTDVARAMREARSSAALNHPNVVSVFDVVETGDEIWMVMEYFPSRTLSEILREDGPLSPERAARIGVQVADGLAAAHARGTIHRDVKPGNVLVGAGDQAKISDFGIARMAGDPQLTSTGLLTGTPSYFSPELARGADPGPESDVWALGATLYAAVEGASPYPTQRNPIALLQTIASEPPPRPSNAGPLAEPIARMMDRDPRSRWAMADAAHALRRVAERGRERTAAATVPLATDDAHDPTTTTSRPVAAPVAAPPERRRRKGLLPWLLVAAALLLVAGAGYALLDLNGDATAGQTQGTSTPTPSETQGASPKRSPSPSPTPTPSPEQTPSKTPKPAPAPDTAEAKADFVDGYFDVMPEDTDTGWSMLAPSMQSVGKDEYEDFWGSIESVESSQTSASSGSDTVSTVITYTFDDGRVVTEQQEIDLQGSDGAYAIADDRVISSQTQ</sequence>
<feature type="domain" description="Protein kinase" evidence="10">
    <location>
        <begin position="10"/>
        <end position="262"/>
    </location>
</feature>
<keyword evidence="9" id="KW-0812">Transmembrane</keyword>
<dbReference type="Pfam" id="PF00069">
    <property type="entry name" value="Pkinase"/>
    <property type="match status" value="1"/>
</dbReference>
<keyword evidence="12" id="KW-1185">Reference proteome</keyword>
<comment type="caution">
    <text evidence="11">The sequence shown here is derived from an EMBL/GenBank/DDBJ whole genome shotgun (WGS) entry which is preliminary data.</text>
</comment>
<reference evidence="11 12" key="1">
    <citation type="submission" date="2021-08" db="EMBL/GenBank/DDBJ databases">
        <title>Nocardioides bacterium WL0053 sp. nov., isolated from the sediment.</title>
        <authorList>
            <person name="Wang L."/>
            <person name="Zhang D."/>
            <person name="Zhang A."/>
        </authorList>
    </citation>
    <scope>NUCLEOTIDE SEQUENCE [LARGE SCALE GENOMIC DNA]</scope>
    <source>
        <strain evidence="11 12">WL0053</strain>
    </source>
</reference>
<keyword evidence="5 11" id="KW-0418">Kinase</keyword>
<dbReference type="InterPro" id="IPR017441">
    <property type="entry name" value="Protein_kinase_ATP_BS"/>
</dbReference>
<evidence type="ECO:0000256" key="4">
    <source>
        <dbReference type="ARBA" id="ARBA00022741"/>
    </source>
</evidence>
<evidence type="ECO:0000313" key="11">
    <source>
        <dbReference type="EMBL" id="MBY9076756.1"/>
    </source>
</evidence>
<feature type="region of interest" description="Disordered" evidence="8">
    <location>
        <begin position="340"/>
        <end position="390"/>
    </location>
</feature>
<name>A0ABS7RNX5_9ACTN</name>
<protein>
    <recommendedName>
        <fullName evidence="1">non-specific serine/threonine protein kinase</fullName>
        <ecNumber evidence="1">2.7.11.1</ecNumber>
    </recommendedName>
</protein>
<dbReference type="RefSeq" id="WP_221026541.1">
    <property type="nucleotide sequence ID" value="NZ_JAIEZQ010000003.1"/>
</dbReference>
<keyword evidence="9" id="KW-1133">Transmembrane helix</keyword>
<evidence type="ECO:0000256" key="9">
    <source>
        <dbReference type="SAM" id="Phobius"/>
    </source>
</evidence>
<evidence type="ECO:0000256" key="3">
    <source>
        <dbReference type="ARBA" id="ARBA00022679"/>
    </source>
</evidence>
<evidence type="ECO:0000259" key="10">
    <source>
        <dbReference type="PROSITE" id="PS50011"/>
    </source>
</evidence>
<dbReference type="PROSITE" id="PS50011">
    <property type="entry name" value="PROTEIN_KINASE_DOM"/>
    <property type="match status" value="1"/>
</dbReference>
<dbReference type="SMART" id="SM00220">
    <property type="entry name" value="S_TKc"/>
    <property type="match status" value="1"/>
</dbReference>
<dbReference type="Gene3D" id="1.10.510.10">
    <property type="entry name" value="Transferase(Phosphotransferase) domain 1"/>
    <property type="match status" value="1"/>
</dbReference>
<dbReference type="InterPro" id="IPR011009">
    <property type="entry name" value="Kinase-like_dom_sf"/>
</dbReference>
<keyword evidence="3" id="KW-0808">Transferase</keyword>
<keyword evidence="4 7" id="KW-0547">Nucleotide-binding</keyword>
<keyword evidence="6 7" id="KW-0067">ATP-binding</keyword>
<feature type="binding site" evidence="7">
    <location>
        <position position="39"/>
    </location>
    <ligand>
        <name>ATP</name>
        <dbReference type="ChEBI" id="CHEBI:30616"/>
    </ligand>
</feature>
<dbReference type="Proteomes" id="UP000754710">
    <property type="component" value="Unassembled WGS sequence"/>
</dbReference>
<gene>
    <name evidence="11" type="ORF">K1X13_18145</name>
</gene>
<dbReference type="InterPro" id="IPR000719">
    <property type="entry name" value="Prot_kinase_dom"/>
</dbReference>
<dbReference type="EC" id="2.7.11.1" evidence="1"/>
<dbReference type="PANTHER" id="PTHR43289">
    <property type="entry name" value="MITOGEN-ACTIVATED PROTEIN KINASE KINASE KINASE 20-RELATED"/>
    <property type="match status" value="1"/>
</dbReference>
<feature type="compositionally biased region" description="Polar residues" evidence="8">
    <location>
        <begin position="340"/>
        <end position="357"/>
    </location>
</feature>
<evidence type="ECO:0000256" key="1">
    <source>
        <dbReference type="ARBA" id="ARBA00012513"/>
    </source>
</evidence>
<dbReference type="SUPFAM" id="SSF56112">
    <property type="entry name" value="Protein kinase-like (PK-like)"/>
    <property type="match status" value="1"/>
</dbReference>
<feature type="region of interest" description="Disordered" evidence="8">
    <location>
        <begin position="266"/>
        <end position="304"/>
    </location>
</feature>
<evidence type="ECO:0000256" key="7">
    <source>
        <dbReference type="PROSITE-ProRule" id="PRU10141"/>
    </source>
</evidence>
<proteinExistence type="predicted"/>
<keyword evidence="9" id="KW-0472">Membrane</keyword>
<feature type="compositionally biased region" description="Pro residues" evidence="8">
    <location>
        <begin position="362"/>
        <end position="386"/>
    </location>
</feature>
<dbReference type="PROSITE" id="PS00107">
    <property type="entry name" value="PROTEIN_KINASE_ATP"/>
    <property type="match status" value="1"/>
</dbReference>
<evidence type="ECO:0000256" key="8">
    <source>
        <dbReference type="SAM" id="MobiDB-lite"/>
    </source>
</evidence>
<dbReference type="CDD" id="cd14014">
    <property type="entry name" value="STKc_PknB_like"/>
    <property type="match status" value="1"/>
</dbReference>
<keyword evidence="2 11" id="KW-0723">Serine/threonine-protein kinase</keyword>
<feature type="transmembrane region" description="Helical" evidence="9">
    <location>
        <begin position="311"/>
        <end position="332"/>
    </location>
</feature>